<protein>
    <submittedName>
        <fullName evidence="1">Uncharacterized protein</fullName>
    </submittedName>
</protein>
<dbReference type="AlphaFoldDB" id="A0A4Z2GS89"/>
<accession>A0A4Z2GS89</accession>
<keyword evidence="2" id="KW-1185">Reference proteome</keyword>
<name>A0A4Z2GS89_9TELE</name>
<evidence type="ECO:0000313" key="1">
    <source>
        <dbReference type="EMBL" id="TNN56110.1"/>
    </source>
</evidence>
<dbReference type="Proteomes" id="UP000314294">
    <property type="component" value="Unassembled WGS sequence"/>
</dbReference>
<gene>
    <name evidence="1" type="ORF">EYF80_033660</name>
</gene>
<proteinExistence type="predicted"/>
<sequence length="175" mass="19340">MAKNNKYMSGWSSVEGSPRHTEVTHAVLLYFSVQILHQAGGWAGGSVPRQGEDRSCCHRPRKLPTCSNQEVFLPAVPPGRSSSFSLLLADDLDIDLLQSTMGAGSERRYKTLGVRLKPLAGRRDECLKPAAAYRIPPSHSPASTESILLPDLPRLELAAQRTPFAFREFQDRQDP</sequence>
<organism evidence="1 2">
    <name type="scientific">Liparis tanakae</name>
    <name type="common">Tanaka's snailfish</name>
    <dbReference type="NCBI Taxonomy" id="230148"/>
    <lineage>
        <taxon>Eukaryota</taxon>
        <taxon>Metazoa</taxon>
        <taxon>Chordata</taxon>
        <taxon>Craniata</taxon>
        <taxon>Vertebrata</taxon>
        <taxon>Euteleostomi</taxon>
        <taxon>Actinopterygii</taxon>
        <taxon>Neopterygii</taxon>
        <taxon>Teleostei</taxon>
        <taxon>Neoteleostei</taxon>
        <taxon>Acanthomorphata</taxon>
        <taxon>Eupercaria</taxon>
        <taxon>Perciformes</taxon>
        <taxon>Cottioidei</taxon>
        <taxon>Cottales</taxon>
        <taxon>Liparidae</taxon>
        <taxon>Liparis</taxon>
    </lineage>
</organism>
<comment type="caution">
    <text evidence="1">The sequence shown here is derived from an EMBL/GenBank/DDBJ whole genome shotgun (WGS) entry which is preliminary data.</text>
</comment>
<dbReference type="EMBL" id="SRLO01000436">
    <property type="protein sequence ID" value="TNN56110.1"/>
    <property type="molecule type" value="Genomic_DNA"/>
</dbReference>
<evidence type="ECO:0000313" key="2">
    <source>
        <dbReference type="Proteomes" id="UP000314294"/>
    </source>
</evidence>
<reference evidence="1 2" key="1">
    <citation type="submission" date="2019-03" db="EMBL/GenBank/DDBJ databases">
        <title>First draft genome of Liparis tanakae, snailfish: a comprehensive survey of snailfish specific genes.</title>
        <authorList>
            <person name="Kim W."/>
            <person name="Song I."/>
            <person name="Jeong J.-H."/>
            <person name="Kim D."/>
            <person name="Kim S."/>
            <person name="Ryu S."/>
            <person name="Song J.Y."/>
            <person name="Lee S.K."/>
        </authorList>
    </citation>
    <scope>NUCLEOTIDE SEQUENCE [LARGE SCALE GENOMIC DNA]</scope>
    <source>
        <tissue evidence="1">Muscle</tissue>
    </source>
</reference>